<dbReference type="InterPro" id="IPR046524">
    <property type="entry name" value="DUF6701"/>
</dbReference>
<dbReference type="Gene3D" id="2.60.120.200">
    <property type="match status" value="1"/>
</dbReference>
<dbReference type="InterPro" id="IPR013320">
    <property type="entry name" value="ConA-like_dom_sf"/>
</dbReference>
<dbReference type="RefSeq" id="WP_085681638.1">
    <property type="nucleotide sequence ID" value="NZ_CP020931.1"/>
</dbReference>
<dbReference type="SUPFAM" id="SSF49899">
    <property type="entry name" value="Concanavalin A-like lectins/glucanases"/>
    <property type="match status" value="1"/>
</dbReference>
<keyword evidence="1" id="KW-0732">Signal</keyword>
<feature type="chain" id="PRO_5012099857" evidence="1">
    <location>
        <begin position="27"/>
        <end position="1257"/>
    </location>
</feature>
<feature type="domain" description="DUF6701" evidence="2">
    <location>
        <begin position="669"/>
        <end position="1257"/>
    </location>
</feature>
<evidence type="ECO:0000313" key="4">
    <source>
        <dbReference type="Proteomes" id="UP000193100"/>
    </source>
</evidence>
<dbReference type="GeneID" id="77257408"/>
<evidence type="ECO:0000256" key="1">
    <source>
        <dbReference type="SAM" id="SignalP"/>
    </source>
</evidence>
<organism evidence="3 4">
    <name type="scientific">Marinobacter salarius</name>
    <dbReference type="NCBI Taxonomy" id="1420917"/>
    <lineage>
        <taxon>Bacteria</taxon>
        <taxon>Pseudomonadati</taxon>
        <taxon>Pseudomonadota</taxon>
        <taxon>Gammaproteobacteria</taxon>
        <taxon>Pseudomonadales</taxon>
        <taxon>Marinobacteraceae</taxon>
        <taxon>Marinobacter</taxon>
    </lineage>
</organism>
<evidence type="ECO:0000259" key="2">
    <source>
        <dbReference type="Pfam" id="PF20419"/>
    </source>
</evidence>
<reference evidence="3 4" key="1">
    <citation type="submission" date="2017-04" db="EMBL/GenBank/DDBJ databases">
        <title>Genome Sequence of Marinobacter salarius strain SMR5 Isolated from a culture of the Diatom Skeletonema marinoi.</title>
        <authorList>
            <person name="Topel M."/>
            <person name="Pinder M.I.M."/>
            <person name="Johansson O.N."/>
            <person name="Kourtchenko O."/>
            <person name="Godhe A."/>
            <person name="Clarke A.K."/>
        </authorList>
    </citation>
    <scope>NUCLEOTIDE SEQUENCE [LARGE SCALE GENOMIC DNA]</scope>
    <source>
        <strain evidence="3 4">SMR5</strain>
    </source>
</reference>
<proteinExistence type="predicted"/>
<gene>
    <name evidence="3" type="ORF">MARSALSMR5_03485</name>
</gene>
<evidence type="ECO:0000313" key="3">
    <source>
        <dbReference type="EMBL" id="ARM85518.1"/>
    </source>
</evidence>
<name>A0A1W6KDL6_9GAMM</name>
<dbReference type="EMBL" id="CP020931">
    <property type="protein sequence ID" value="ARM85518.1"/>
    <property type="molecule type" value="Genomic_DNA"/>
</dbReference>
<feature type="signal peptide" evidence="1">
    <location>
        <begin position="1"/>
        <end position="26"/>
    </location>
</feature>
<accession>A0A1W6KDL6</accession>
<dbReference type="Proteomes" id="UP000193100">
    <property type="component" value="Chromosome"/>
</dbReference>
<protein>
    <submittedName>
        <fullName evidence="3">MshQ-like protein</fullName>
    </submittedName>
</protein>
<dbReference type="AlphaFoldDB" id="A0A1W6KDL6"/>
<sequence>MMSVLRELPRIVVIVLCSMIAPLAYAAQCSDVFSQPDGVNDNLQASGNTLDLTGVNWANGTWPPSGVPQLGGEEYVSSQPGPSYELVLQPGAQKVIFVNGNLTIDRGTRLNESGSPDQLLIVVRGSLSIAGGGNSANNRVVINGLIYAADSASIGNNVYIDGAVAAGGAISTGNRDVEFSDSDVNTDLLEGLCDSGAAGPVDLSANGESVGPVSIGVDDSVSFSADVAGCPPVPTLSTQDWRETWLVDGQQVAQSVSGSSSCSRSPLIRTDTFDTEGQYAVLLTVEYRNCFLGFFCGGWQEHGGDTITMDVSDDDALTCFTDDYLDGSLSADDWVTSVSRGNFTPSIVNGRLRMTEARSNQATAATIQREIPGAENLVIIEFDYYAYGGNGADGLAVVLSDARVTPQPGSYGGSLGYAQRSNGDPGFAGGWLGIGLDEFGNFSNSNEGRVGGAGFRRDAVAVRGAEQGGYRYLRGTGSVSPGIDQPGNNPSAHRYRVTVDSRVSGEALVSVERDVSGTGDNYQILVESFNALNEPGQPAVPENFLLSLTGSTGGSNNIHELDGFQLCALKLNPVGAQVDHFEILHDGVALTCQPETVTIRACATAGCNDNELFTDPVEATLEPTEGWQGGNPVTIVGGTGEFVLQNTVAGEVVLNVVGSQPSTRPQSVTLCRRGSSPLSSENCKLEFFESGLAFDIPDLTSHKPSGPVQVQAVRQDDASQACVPAFENAEREVHFWSTYVDPGPGGRPVDRPLSVNNTDISGDESAPTPLNLSFGDDGIAEIEVSYPDAGRLDLGAIYDGSPANNDEGLSMPGSDAFVSTPAGFCVSSAGACAAGDSSCDVFVRADEPFDLSITAVGWQSDTDTDLCDANPVTPNFRMLTVPIASELVAPSGGVNGTVSPSSYSHSRSLDATETVSVKMSEVGVFRFTATPVTGGYLGKTVPKGTSAPTGRFYPDRFNVTIDEGALGAHCGAPTPFNYTGQDISWLLAPTLTIEALSMDGARTRNYTEPGFQKLVKEDVIRTFPVEDSSAVNRENESIDVSTNVSAGELLVAEPESGLLQFNYAAGDTVRYLKVPEARVAPLTPPPSPPDLPGPSNHLLTYGVTDITDADGVSADDAPYKFSPAATFDIRFGRLSMDNVYGPENVQELRMPFRLEYWNGSRYVTNTVDNCTSWTTATISSAANHHTLVSDSGTFTAGEAGPLRLQATGSQGTDRLTWTVDEWLREDSDEDGTAEAPSALATFGVYRGHDRVIYWQEK</sequence>
<dbReference type="Pfam" id="PF20419">
    <property type="entry name" value="DUF6701"/>
    <property type="match status" value="1"/>
</dbReference>